<keyword evidence="1" id="KW-0805">Transcription regulation</keyword>
<name>A0A367XXX3_9MICO</name>
<dbReference type="AlphaFoldDB" id="A0A367XXX3"/>
<dbReference type="OrthoDB" id="8680240at2"/>
<proteinExistence type="predicted"/>
<comment type="caution">
    <text evidence="5">The sequence shown here is derived from an EMBL/GenBank/DDBJ whole genome shotgun (WGS) entry which is preliminary data.</text>
</comment>
<accession>A0A367XXX3</accession>
<feature type="domain" description="HTH gntR-type" evidence="4">
    <location>
        <begin position="14"/>
        <end position="81"/>
    </location>
</feature>
<evidence type="ECO:0000256" key="2">
    <source>
        <dbReference type="ARBA" id="ARBA00023125"/>
    </source>
</evidence>
<evidence type="ECO:0000259" key="4">
    <source>
        <dbReference type="PROSITE" id="PS50949"/>
    </source>
</evidence>
<dbReference type="Pfam" id="PF00392">
    <property type="entry name" value="GntR"/>
    <property type="match status" value="1"/>
</dbReference>
<dbReference type="PRINTS" id="PR00033">
    <property type="entry name" value="HTHASNC"/>
</dbReference>
<dbReference type="InterPro" id="IPR011711">
    <property type="entry name" value="GntR_C"/>
</dbReference>
<dbReference type="GO" id="GO:0043565">
    <property type="term" value="F:sequence-specific DNA binding"/>
    <property type="evidence" value="ECO:0007669"/>
    <property type="project" value="InterPro"/>
</dbReference>
<evidence type="ECO:0000256" key="1">
    <source>
        <dbReference type="ARBA" id="ARBA00023015"/>
    </source>
</evidence>
<dbReference type="InterPro" id="IPR000485">
    <property type="entry name" value="AsnC-type_HTH_dom"/>
</dbReference>
<dbReference type="InterPro" id="IPR000524">
    <property type="entry name" value="Tscrpt_reg_HTH_GntR"/>
</dbReference>
<evidence type="ECO:0000313" key="5">
    <source>
        <dbReference type="EMBL" id="RCK58466.1"/>
    </source>
</evidence>
<dbReference type="InterPro" id="IPR036390">
    <property type="entry name" value="WH_DNA-bd_sf"/>
</dbReference>
<dbReference type="EMBL" id="QORO01000003">
    <property type="protein sequence ID" value="RCK58466.1"/>
    <property type="molecule type" value="Genomic_DNA"/>
</dbReference>
<dbReference type="PROSITE" id="PS50949">
    <property type="entry name" value="HTH_GNTR"/>
    <property type="match status" value="1"/>
</dbReference>
<organism evidence="5 6">
    <name type="scientific">Microbacterium sorbitolivorans</name>
    <dbReference type="NCBI Taxonomy" id="1867410"/>
    <lineage>
        <taxon>Bacteria</taxon>
        <taxon>Bacillati</taxon>
        <taxon>Actinomycetota</taxon>
        <taxon>Actinomycetes</taxon>
        <taxon>Micrococcales</taxon>
        <taxon>Microbacteriaceae</taxon>
        <taxon>Microbacterium</taxon>
    </lineage>
</organism>
<dbReference type="SUPFAM" id="SSF48008">
    <property type="entry name" value="GntR ligand-binding domain-like"/>
    <property type="match status" value="1"/>
</dbReference>
<evidence type="ECO:0000313" key="6">
    <source>
        <dbReference type="Proteomes" id="UP000253508"/>
    </source>
</evidence>
<dbReference type="InterPro" id="IPR036388">
    <property type="entry name" value="WH-like_DNA-bd_sf"/>
</dbReference>
<dbReference type="PANTHER" id="PTHR43537">
    <property type="entry name" value="TRANSCRIPTIONAL REGULATOR, GNTR FAMILY"/>
    <property type="match status" value="1"/>
</dbReference>
<dbReference type="GO" id="GO:0003700">
    <property type="term" value="F:DNA-binding transcription factor activity"/>
    <property type="evidence" value="ECO:0007669"/>
    <property type="project" value="InterPro"/>
</dbReference>
<dbReference type="SUPFAM" id="SSF46785">
    <property type="entry name" value="Winged helix' DNA-binding domain"/>
    <property type="match status" value="1"/>
</dbReference>
<keyword evidence="3" id="KW-0804">Transcription</keyword>
<keyword evidence="6" id="KW-1185">Reference proteome</keyword>
<dbReference type="Gene3D" id="1.10.10.10">
    <property type="entry name" value="Winged helix-like DNA-binding domain superfamily/Winged helix DNA-binding domain"/>
    <property type="match status" value="1"/>
</dbReference>
<dbReference type="SMART" id="SM00345">
    <property type="entry name" value="HTH_GNTR"/>
    <property type="match status" value="1"/>
</dbReference>
<dbReference type="PRINTS" id="PR00035">
    <property type="entry name" value="HTHGNTR"/>
</dbReference>
<dbReference type="PANTHER" id="PTHR43537:SF49">
    <property type="entry name" value="TRANSCRIPTIONAL REGULATORY PROTEIN"/>
    <property type="match status" value="1"/>
</dbReference>
<dbReference type="Pfam" id="PF07729">
    <property type="entry name" value="FCD"/>
    <property type="match status" value="1"/>
</dbReference>
<sequence>MERSGYNNMDIQPKRLADVVYDKLCEAVVDGTLAPGQRVRDGDLAEQLGVSRMPVREALQRLERQGLIEMIASRFTRVTAVTAEMPAQSLEFLGYQLGISLRLALPRMNDEERAEAAELARETGGHVTTDAQKAYETTSRLGTFLAGHSGNALFETVMADAWLQVTRNLRGTFPLVKDANEMADDFARLADLIGSGDEIGAETQMRDIFQLGAGQPGPAHAVEGLWDDVLN</sequence>
<keyword evidence="2" id="KW-0238">DNA-binding</keyword>
<dbReference type="Proteomes" id="UP000253508">
    <property type="component" value="Unassembled WGS sequence"/>
</dbReference>
<gene>
    <name evidence="5" type="ORF">DTO57_09895</name>
</gene>
<protein>
    <submittedName>
        <fullName evidence="5">GntR family transcriptional regulator</fullName>
    </submittedName>
</protein>
<dbReference type="Gene3D" id="1.20.120.530">
    <property type="entry name" value="GntR ligand-binding domain-like"/>
    <property type="match status" value="1"/>
</dbReference>
<dbReference type="CDD" id="cd07377">
    <property type="entry name" value="WHTH_GntR"/>
    <property type="match status" value="1"/>
</dbReference>
<reference evidence="5 6" key="1">
    <citation type="submission" date="2018-07" db="EMBL/GenBank/DDBJ databases">
        <title>Microbacterium endoborsara sp. nov., a novel actinobacterium isolated from Borszczowia aralocaspica.</title>
        <authorList>
            <person name="An D."/>
        </authorList>
    </citation>
    <scope>NUCLEOTIDE SEQUENCE [LARGE SCALE GENOMIC DNA]</scope>
    <source>
        <strain evidence="5 6">C1.15228</strain>
    </source>
</reference>
<dbReference type="InterPro" id="IPR008920">
    <property type="entry name" value="TF_FadR/GntR_C"/>
</dbReference>
<evidence type="ECO:0000256" key="3">
    <source>
        <dbReference type="ARBA" id="ARBA00023163"/>
    </source>
</evidence>